<dbReference type="GO" id="GO:0016887">
    <property type="term" value="F:ATP hydrolysis activity"/>
    <property type="evidence" value="ECO:0007669"/>
    <property type="project" value="InterPro"/>
</dbReference>
<dbReference type="EMBL" id="CP026948">
    <property type="protein sequence ID" value="AWB84897.1"/>
    <property type="molecule type" value="Genomic_DNA"/>
</dbReference>
<dbReference type="GO" id="GO:0005524">
    <property type="term" value="F:ATP binding"/>
    <property type="evidence" value="ECO:0007669"/>
    <property type="project" value="InterPro"/>
</dbReference>
<keyword evidence="2" id="KW-0813">Transport</keyword>
<dbReference type="AlphaFoldDB" id="A0A2S0WGJ4"/>
<dbReference type="Gene3D" id="3.40.50.300">
    <property type="entry name" value="P-loop containing nucleotide triphosphate hydrolases"/>
    <property type="match status" value="2"/>
</dbReference>
<dbReference type="Proteomes" id="UP000244754">
    <property type="component" value="Chromosome"/>
</dbReference>
<evidence type="ECO:0000256" key="2">
    <source>
        <dbReference type="ARBA" id="ARBA00022448"/>
    </source>
</evidence>
<evidence type="ECO:0000313" key="9">
    <source>
        <dbReference type="Proteomes" id="UP000244754"/>
    </source>
</evidence>
<keyword evidence="3" id="KW-1003">Cell membrane</keyword>
<comment type="subcellular location">
    <subcellularLocation>
        <location evidence="1">Cell membrane</location>
        <topology evidence="1">Peripheral membrane protein</topology>
    </subcellularLocation>
</comment>
<dbReference type="RefSeq" id="WP_108404905.1">
    <property type="nucleotide sequence ID" value="NZ_CP026948.1"/>
</dbReference>
<dbReference type="SMART" id="SM00382">
    <property type="entry name" value="AAA"/>
    <property type="match status" value="1"/>
</dbReference>
<dbReference type="InterPro" id="IPR051535">
    <property type="entry name" value="Siderophore_ABC-ATPase"/>
</dbReference>
<gene>
    <name evidence="8" type="ORF">C3E79_10795</name>
</gene>
<dbReference type="InterPro" id="IPR038729">
    <property type="entry name" value="Rad50/SbcC_AAA"/>
</dbReference>
<dbReference type="GO" id="GO:0005886">
    <property type="term" value="C:plasma membrane"/>
    <property type="evidence" value="ECO:0007669"/>
    <property type="project" value="UniProtKB-SubCell"/>
</dbReference>
<dbReference type="KEGG" id="clia:C3E79_10795"/>
<evidence type="ECO:0000256" key="4">
    <source>
        <dbReference type="ARBA" id="ARBA00022496"/>
    </source>
</evidence>
<accession>A0A2S0WGJ4</accession>
<evidence type="ECO:0000313" key="8">
    <source>
        <dbReference type="EMBL" id="AWB84897.1"/>
    </source>
</evidence>
<keyword evidence="4" id="KW-0410">Iron transport</keyword>
<proteinExistence type="predicted"/>
<evidence type="ECO:0000256" key="3">
    <source>
        <dbReference type="ARBA" id="ARBA00022475"/>
    </source>
</evidence>
<sequence>MYIRALRAQENPRAEPWVFDVAAVSHLLERGEIDLSHPATIFTGDNGVGKSTLIEAIARGYGFSTAGGTWGVSRAGAPDALYEAAFVAETPRAKQGYFLRADAHFAQATSLGAHELLAGNLHHRSHGESVLAIVDTFVSDGLYILDEPESGLSAVSQMALMAILHRLARDGAQIIMATHSPILLGLPEAHIIEITREAMTCGMGLEETTAFRAMRDFLDDPVAVAEFMIDVTRP</sequence>
<keyword evidence="5" id="KW-0408">Iron</keyword>
<keyword evidence="7" id="KW-0472">Membrane</keyword>
<keyword evidence="9" id="KW-1185">Reference proteome</keyword>
<evidence type="ECO:0000256" key="1">
    <source>
        <dbReference type="ARBA" id="ARBA00004202"/>
    </source>
</evidence>
<dbReference type="PANTHER" id="PTHR42771">
    <property type="entry name" value="IRON(3+)-HYDROXAMATE IMPORT ATP-BINDING PROTEIN FHUC"/>
    <property type="match status" value="1"/>
</dbReference>
<evidence type="ECO:0000256" key="5">
    <source>
        <dbReference type="ARBA" id="ARBA00023004"/>
    </source>
</evidence>
<dbReference type="InterPro" id="IPR027417">
    <property type="entry name" value="P-loop_NTPase"/>
</dbReference>
<evidence type="ECO:0000256" key="7">
    <source>
        <dbReference type="ARBA" id="ARBA00023136"/>
    </source>
</evidence>
<dbReference type="Pfam" id="PF13304">
    <property type="entry name" value="AAA_21"/>
    <property type="match status" value="1"/>
</dbReference>
<dbReference type="InterPro" id="IPR003593">
    <property type="entry name" value="AAA+_ATPase"/>
</dbReference>
<dbReference type="PANTHER" id="PTHR42771:SF2">
    <property type="entry name" value="IRON(3+)-HYDROXAMATE IMPORT ATP-BINDING PROTEIN FHUC"/>
    <property type="match status" value="1"/>
</dbReference>
<protein>
    <submittedName>
        <fullName evidence="8">ATPase</fullName>
    </submittedName>
</protein>
<evidence type="ECO:0000256" key="6">
    <source>
        <dbReference type="ARBA" id="ARBA00023065"/>
    </source>
</evidence>
<keyword evidence="6" id="KW-0406">Ion transport</keyword>
<dbReference type="Pfam" id="PF13476">
    <property type="entry name" value="AAA_23"/>
    <property type="match status" value="1"/>
</dbReference>
<organism evidence="8 9">
    <name type="scientific">Corynebacterium liangguodongii</name>
    <dbReference type="NCBI Taxonomy" id="2079535"/>
    <lineage>
        <taxon>Bacteria</taxon>
        <taxon>Bacillati</taxon>
        <taxon>Actinomycetota</taxon>
        <taxon>Actinomycetes</taxon>
        <taxon>Mycobacteriales</taxon>
        <taxon>Corynebacteriaceae</taxon>
        <taxon>Corynebacterium</taxon>
    </lineage>
</organism>
<name>A0A2S0WGJ4_9CORY</name>
<dbReference type="GO" id="GO:0006302">
    <property type="term" value="P:double-strand break repair"/>
    <property type="evidence" value="ECO:0007669"/>
    <property type="project" value="InterPro"/>
</dbReference>
<dbReference type="SUPFAM" id="SSF52540">
    <property type="entry name" value="P-loop containing nucleoside triphosphate hydrolases"/>
    <property type="match status" value="1"/>
</dbReference>
<dbReference type="GO" id="GO:0006826">
    <property type="term" value="P:iron ion transport"/>
    <property type="evidence" value="ECO:0007669"/>
    <property type="project" value="UniProtKB-KW"/>
</dbReference>
<dbReference type="InterPro" id="IPR003959">
    <property type="entry name" value="ATPase_AAA_core"/>
</dbReference>
<reference evidence="9" key="1">
    <citation type="submission" date="2018-01" db="EMBL/GenBank/DDBJ databases">
        <authorList>
            <person name="Li J."/>
        </authorList>
    </citation>
    <scope>NUCLEOTIDE SEQUENCE [LARGE SCALE GENOMIC DNA]</scope>
    <source>
        <strain evidence="9">2184</strain>
    </source>
</reference>
<dbReference type="CDD" id="cd00267">
    <property type="entry name" value="ABC_ATPase"/>
    <property type="match status" value="1"/>
</dbReference>